<dbReference type="InterPro" id="IPR043128">
    <property type="entry name" value="Rev_trsase/Diguanyl_cyclase"/>
</dbReference>
<sequence length="1282" mass="145347">MMIQPGEAGRTVRSFFDAYLIRRNAEDTLNCVTDTVHWVGTGKSELTVGRNQAKQALVTEFSQMPEPFGIEYDSFDEMVVSDRCAVVLLTANVYPPGDEADAIWFRVSAACVEGEDGVCRIASIHASTPESRQEEGEYFPESTLDRYELERQLGTKALDIMGKSIPGGIMGGYLEPGLPLYYINDFMLSYLGYSYDEFVNATEGMIINCVHPDDREAAVHIFEEALDESSDYTDYCRILKKDGSYIWVSALGKRGESVDGRAVCICVVRDVSGEVEAREHLKCQAEEQARQAKQYDHLFQSMLCGIVQYRLTDMGVVFKNANREAIRIFGYEPDEFWQKKDWNMPLLIAEEDRESILKEIGTLRENGDKSDFEYRLLRKDGLPCWIIGTAEVLLDSDGEQIIQSVFIDINERKRAELNEQRLTRQVEASNEIIHRALEHTMTCEFYYYPQTGECQVPERTCKVYHCRNRYDNMPFGFAEEEVDEAYYPAFYAMYEQIHSGERTATCEFRGKSRSYWSRQTMSVILSDEEGKPQFVIGIVEDITREKEMEVALEEARSRDSLTGLYNKESGIRMIQEYLACERVPGEHGVMMLLDMDDFEDINQKEGNVFADAVLQEVADVLRQITEKESIPIRLGGDEFMLFLKNCNKREAGIIGPRIAAMIRNIILNTEKDIQVVASIGMCSTEVTDEYNALYCCAESTLKYVKDHGRGNAACYFDTSREVGVFLTQMYPEEFQVNTVDREILHLEKDLVSFALELLGRSKNINDAVFLLLSRIGKKYHFDRVSIIEADKAFLSYHFSYQWARHHADLQLGQDFYASEEDFEICANMYDEDGLADHNVRDGISHIASCLHAAIWNYGEYVGSMSFEIDQENYQWTGEQRKLLKELVKIVPSFIMKSKADAVSQAKTDFLSRMSHEIRTPMNAISGMTMIAKSVLDDREKTLDCLEKIESANTYLLELINDILDMSRIESGKMELNYEAMDLEQQLSNLESLFRAQAEAKNLVLTFDNDYRKKRLLRADSLRLNQILVNIIGNAIKFTETGRVAVSANVLEEEPRALIRFSVTDTGIGIEPAALRRIFNAFEQADALTASRHGGTGLGLSISSRLVQMMGGTLEVRSEPDQGSEFFFTLSLEYACENTEESPSAEQEASIPDFKGRRVLLAEDNELNREIAQTILEMNGFTVTCAVDGQEALDLYCGKEPGWFDVVLMDIRMPVMDGLESARRIRTSGHPDARTIPIIALTANAFDEDTKKSLASGMNGHLSKPIQVDQMLEVMGRCMGLIS</sequence>
<dbReference type="Gene3D" id="3.40.50.2300">
    <property type="match status" value="1"/>
</dbReference>
<dbReference type="Gene3D" id="3.10.450.50">
    <property type="match status" value="1"/>
</dbReference>
<evidence type="ECO:0000313" key="18">
    <source>
        <dbReference type="Proteomes" id="UP000434223"/>
    </source>
</evidence>
<keyword evidence="7" id="KW-0902">Two-component regulatory system</keyword>
<dbReference type="Pfam" id="PF08447">
    <property type="entry name" value="PAS_3"/>
    <property type="match status" value="2"/>
</dbReference>
<dbReference type="SUPFAM" id="SSF55874">
    <property type="entry name" value="ATPase domain of HSP90 chaperone/DNA topoisomerase II/histidine kinase"/>
    <property type="match status" value="1"/>
</dbReference>
<dbReference type="FunFam" id="3.30.565.10:FF:000010">
    <property type="entry name" value="Sensor histidine kinase RcsC"/>
    <property type="match status" value="1"/>
</dbReference>
<evidence type="ECO:0000256" key="10">
    <source>
        <dbReference type="PROSITE-ProRule" id="PRU00169"/>
    </source>
</evidence>
<evidence type="ECO:0000256" key="2">
    <source>
        <dbReference type="ARBA" id="ARBA00006402"/>
    </source>
</evidence>
<evidence type="ECO:0000256" key="9">
    <source>
        <dbReference type="ARBA" id="ARBA00074306"/>
    </source>
</evidence>
<keyword evidence="6" id="KW-0808">Transferase</keyword>
<evidence type="ECO:0000256" key="8">
    <source>
        <dbReference type="ARBA" id="ARBA00024867"/>
    </source>
</evidence>
<dbReference type="InterPro" id="IPR000014">
    <property type="entry name" value="PAS"/>
</dbReference>
<dbReference type="SMART" id="SM00448">
    <property type="entry name" value="REC"/>
    <property type="match status" value="1"/>
</dbReference>
<dbReference type="CDD" id="cd00082">
    <property type="entry name" value="HisKA"/>
    <property type="match status" value="1"/>
</dbReference>
<evidence type="ECO:0000256" key="5">
    <source>
        <dbReference type="ARBA" id="ARBA00022553"/>
    </source>
</evidence>
<dbReference type="InterPro" id="IPR005467">
    <property type="entry name" value="His_kinase_dom"/>
</dbReference>
<dbReference type="SMART" id="SM00388">
    <property type="entry name" value="HisKA"/>
    <property type="match status" value="1"/>
</dbReference>
<evidence type="ECO:0000256" key="7">
    <source>
        <dbReference type="ARBA" id="ARBA00023012"/>
    </source>
</evidence>
<dbReference type="Gene3D" id="3.30.450.20">
    <property type="entry name" value="PAS domain"/>
    <property type="match status" value="3"/>
</dbReference>
<dbReference type="Gene3D" id="3.30.70.270">
    <property type="match status" value="1"/>
</dbReference>
<feature type="domain" description="Histidine kinase" evidence="12">
    <location>
        <begin position="912"/>
        <end position="1133"/>
    </location>
</feature>
<evidence type="ECO:0000259" key="12">
    <source>
        <dbReference type="PROSITE" id="PS50109"/>
    </source>
</evidence>
<proteinExistence type="inferred from homology"/>
<feature type="domain" description="GGDEF" evidence="16">
    <location>
        <begin position="586"/>
        <end position="718"/>
    </location>
</feature>
<dbReference type="Pfam" id="PF00072">
    <property type="entry name" value="Response_reg"/>
    <property type="match status" value="1"/>
</dbReference>
<dbReference type="InterPro" id="IPR004358">
    <property type="entry name" value="Sig_transdc_His_kin-like_C"/>
</dbReference>
<dbReference type="InterPro" id="IPR003594">
    <property type="entry name" value="HATPase_dom"/>
</dbReference>
<dbReference type="InterPro" id="IPR011006">
    <property type="entry name" value="CheY-like_superfamily"/>
</dbReference>
<dbReference type="InterPro" id="IPR001610">
    <property type="entry name" value="PAC"/>
</dbReference>
<name>A0AAW9WAR9_9FIRM</name>
<dbReference type="CDD" id="cd17546">
    <property type="entry name" value="REC_hyHK_CKI1_RcsC-like"/>
    <property type="match status" value="1"/>
</dbReference>
<dbReference type="Gene3D" id="3.30.565.10">
    <property type="entry name" value="Histidine kinase-like ATPase, C-terminal domain"/>
    <property type="match status" value="1"/>
</dbReference>
<dbReference type="PANTHER" id="PTHR45339:SF1">
    <property type="entry name" value="HYBRID SIGNAL TRANSDUCTION HISTIDINE KINASE J"/>
    <property type="match status" value="1"/>
</dbReference>
<feature type="coiled-coil region" evidence="11">
    <location>
        <begin position="972"/>
        <end position="999"/>
    </location>
</feature>
<dbReference type="PANTHER" id="PTHR45339">
    <property type="entry name" value="HYBRID SIGNAL TRANSDUCTION HISTIDINE KINASE J"/>
    <property type="match status" value="1"/>
</dbReference>
<keyword evidence="5 10" id="KW-0597">Phosphoprotein</keyword>
<evidence type="ECO:0000259" key="13">
    <source>
        <dbReference type="PROSITE" id="PS50110"/>
    </source>
</evidence>
<dbReference type="Pfam" id="PF00990">
    <property type="entry name" value="GGDEF"/>
    <property type="match status" value="1"/>
</dbReference>
<evidence type="ECO:0000313" key="17">
    <source>
        <dbReference type="EMBL" id="MUB61959.1"/>
    </source>
</evidence>
<dbReference type="PROSITE" id="PS50113">
    <property type="entry name" value="PAC"/>
    <property type="match status" value="2"/>
</dbReference>
<reference evidence="17 18" key="1">
    <citation type="submission" date="2019-09" db="EMBL/GenBank/DDBJ databases">
        <title>Draft genome sequencing of Hungatella hathewayi 123Y-2.</title>
        <authorList>
            <person name="Lv Q."/>
            <person name="Li S."/>
        </authorList>
    </citation>
    <scope>NUCLEOTIDE SEQUENCE [LARGE SCALE GENOMIC DNA]</scope>
    <source>
        <strain evidence="17 18">123Y-2</strain>
    </source>
</reference>
<dbReference type="SUPFAM" id="SSF54427">
    <property type="entry name" value="NTF2-like"/>
    <property type="match status" value="1"/>
</dbReference>
<dbReference type="PROSITE" id="PS50110">
    <property type="entry name" value="RESPONSE_REGULATORY"/>
    <property type="match status" value="1"/>
</dbReference>
<dbReference type="GO" id="GO:0000155">
    <property type="term" value="F:phosphorelay sensor kinase activity"/>
    <property type="evidence" value="ECO:0007669"/>
    <property type="project" value="InterPro"/>
</dbReference>
<dbReference type="NCBIfam" id="TIGR00254">
    <property type="entry name" value="GGDEF"/>
    <property type="match status" value="1"/>
</dbReference>
<dbReference type="CDD" id="cd00130">
    <property type="entry name" value="PAS"/>
    <property type="match status" value="2"/>
</dbReference>
<dbReference type="SUPFAM" id="SSF55073">
    <property type="entry name" value="Nucleotide cyclase"/>
    <property type="match status" value="1"/>
</dbReference>
<dbReference type="PROSITE" id="PS50112">
    <property type="entry name" value="PAS"/>
    <property type="match status" value="1"/>
</dbReference>
<comment type="caution">
    <text evidence="17">The sequence shown here is derived from an EMBL/GenBank/DDBJ whole genome shotgun (WGS) entry which is preliminary data.</text>
</comment>
<dbReference type="NCBIfam" id="TIGR00229">
    <property type="entry name" value="sensory_box"/>
    <property type="match status" value="2"/>
</dbReference>
<dbReference type="SUPFAM" id="SSF47384">
    <property type="entry name" value="Homodimeric domain of signal transducing histidine kinase"/>
    <property type="match status" value="1"/>
</dbReference>
<dbReference type="Pfam" id="PF02518">
    <property type="entry name" value="HATPase_c"/>
    <property type="match status" value="1"/>
</dbReference>
<dbReference type="EMBL" id="WNME01000001">
    <property type="protein sequence ID" value="MUB61959.1"/>
    <property type="molecule type" value="Genomic_DNA"/>
</dbReference>
<evidence type="ECO:0000259" key="15">
    <source>
        <dbReference type="PROSITE" id="PS50113"/>
    </source>
</evidence>
<organism evidence="17 18">
    <name type="scientific">Hungatella hathewayi</name>
    <dbReference type="NCBI Taxonomy" id="154046"/>
    <lineage>
        <taxon>Bacteria</taxon>
        <taxon>Bacillati</taxon>
        <taxon>Bacillota</taxon>
        <taxon>Clostridia</taxon>
        <taxon>Lachnospirales</taxon>
        <taxon>Lachnospiraceae</taxon>
        <taxon>Hungatella</taxon>
    </lineage>
</organism>
<dbReference type="PRINTS" id="PR00344">
    <property type="entry name" value="BCTRLSENSOR"/>
</dbReference>
<dbReference type="Gene3D" id="1.10.287.130">
    <property type="match status" value="1"/>
</dbReference>
<feature type="domain" description="PAC" evidence="15">
    <location>
        <begin position="370"/>
        <end position="421"/>
    </location>
</feature>
<keyword evidence="6" id="KW-0418">Kinase</keyword>
<feature type="domain" description="Response regulatory" evidence="13">
    <location>
        <begin position="1157"/>
        <end position="1278"/>
    </location>
</feature>
<gene>
    <name evidence="17" type="ORF">GNE07_02570</name>
</gene>
<dbReference type="InterPro" id="IPR013655">
    <property type="entry name" value="PAS_fold_3"/>
</dbReference>
<comment type="similarity">
    <text evidence="2">In the N-terminal section; belongs to the phytochrome family.</text>
</comment>
<dbReference type="SMART" id="SM00387">
    <property type="entry name" value="HATPase_c"/>
    <property type="match status" value="1"/>
</dbReference>
<comment type="catalytic activity">
    <reaction evidence="1">
        <text>ATP + protein L-histidine = ADP + protein N-phospho-L-histidine.</text>
        <dbReference type="EC" id="2.7.13.3"/>
    </reaction>
</comment>
<dbReference type="InterPro" id="IPR000700">
    <property type="entry name" value="PAS-assoc_C"/>
</dbReference>
<dbReference type="EC" id="2.7.13.3" evidence="3"/>
<dbReference type="Proteomes" id="UP000434223">
    <property type="component" value="Unassembled WGS sequence"/>
</dbReference>
<dbReference type="SUPFAM" id="SSF52172">
    <property type="entry name" value="CheY-like"/>
    <property type="match status" value="1"/>
</dbReference>
<feature type="modified residue" description="4-aspartylphosphate" evidence="10">
    <location>
        <position position="1209"/>
    </location>
</feature>
<dbReference type="InterPro" id="IPR036097">
    <property type="entry name" value="HisK_dim/P_sf"/>
</dbReference>
<dbReference type="InterPro" id="IPR036890">
    <property type="entry name" value="HATPase_C_sf"/>
</dbReference>
<dbReference type="InterPro" id="IPR032710">
    <property type="entry name" value="NTF2-like_dom_sf"/>
</dbReference>
<dbReference type="CDD" id="cd01949">
    <property type="entry name" value="GGDEF"/>
    <property type="match status" value="1"/>
</dbReference>
<dbReference type="InterPro" id="IPR001789">
    <property type="entry name" value="Sig_transdc_resp-reg_receiver"/>
</dbReference>
<evidence type="ECO:0000256" key="1">
    <source>
        <dbReference type="ARBA" id="ARBA00000085"/>
    </source>
</evidence>
<dbReference type="SMART" id="SM00267">
    <property type="entry name" value="GGDEF"/>
    <property type="match status" value="1"/>
</dbReference>
<dbReference type="SMART" id="SM00086">
    <property type="entry name" value="PAC"/>
    <property type="match status" value="3"/>
</dbReference>
<keyword evidence="11" id="KW-0175">Coiled coil</keyword>
<feature type="domain" description="PAS" evidence="14">
    <location>
        <begin position="180"/>
        <end position="229"/>
    </location>
</feature>
<evidence type="ECO:0000256" key="6">
    <source>
        <dbReference type="ARBA" id="ARBA00022777"/>
    </source>
</evidence>
<evidence type="ECO:0000256" key="4">
    <source>
        <dbReference type="ARBA" id="ARBA00018672"/>
    </source>
</evidence>
<dbReference type="CDD" id="cd16922">
    <property type="entry name" value="HATPase_EvgS-ArcB-TorS-like"/>
    <property type="match status" value="1"/>
</dbReference>
<evidence type="ECO:0000256" key="3">
    <source>
        <dbReference type="ARBA" id="ARBA00012438"/>
    </source>
</evidence>
<dbReference type="InterPro" id="IPR035965">
    <property type="entry name" value="PAS-like_dom_sf"/>
</dbReference>
<evidence type="ECO:0000256" key="11">
    <source>
        <dbReference type="SAM" id="Coils"/>
    </source>
</evidence>
<dbReference type="InterPro" id="IPR003661">
    <property type="entry name" value="HisK_dim/P_dom"/>
</dbReference>
<comment type="function">
    <text evidence="8">May play the central regulatory role in sporulation. It may be an element of the effector pathway responsible for the activation of sporulation genes in response to nutritional stress. Spo0A may act in concert with spo0H (a sigma factor) to control the expression of some genes that are critical to the sporulation process.</text>
</comment>
<evidence type="ECO:0000259" key="16">
    <source>
        <dbReference type="PROSITE" id="PS50887"/>
    </source>
</evidence>
<feature type="domain" description="PAC" evidence="15">
    <location>
        <begin position="498"/>
        <end position="554"/>
    </location>
</feature>
<accession>A0AAW9WAR9</accession>
<dbReference type="SUPFAM" id="SSF55785">
    <property type="entry name" value="PYP-like sensor domain (PAS domain)"/>
    <property type="match status" value="3"/>
</dbReference>
<evidence type="ECO:0000259" key="14">
    <source>
        <dbReference type="PROSITE" id="PS50112"/>
    </source>
</evidence>
<dbReference type="PROSITE" id="PS50887">
    <property type="entry name" value="GGDEF"/>
    <property type="match status" value="1"/>
</dbReference>
<protein>
    <recommendedName>
        <fullName evidence="9">Circadian input-output histidine kinase CikA</fullName>
        <ecNumber evidence="3">2.7.13.3</ecNumber>
    </recommendedName>
    <alternativeName>
        <fullName evidence="4">Stage 0 sporulation protein A homolog</fullName>
    </alternativeName>
</protein>
<dbReference type="InterPro" id="IPR000160">
    <property type="entry name" value="GGDEF_dom"/>
</dbReference>
<dbReference type="InterPro" id="IPR029787">
    <property type="entry name" value="Nucleotide_cyclase"/>
</dbReference>
<dbReference type="Pfam" id="PF00512">
    <property type="entry name" value="HisKA"/>
    <property type="match status" value="1"/>
</dbReference>
<dbReference type="PROSITE" id="PS50109">
    <property type="entry name" value="HIS_KIN"/>
    <property type="match status" value="1"/>
</dbReference>